<dbReference type="Pfam" id="PF00578">
    <property type="entry name" value="AhpC-TSA"/>
    <property type="match status" value="1"/>
</dbReference>
<evidence type="ECO:0000256" key="1">
    <source>
        <dbReference type="ARBA" id="ARBA00004196"/>
    </source>
</evidence>
<keyword evidence="4" id="KW-0676">Redox-active center</keyword>
<feature type="signal peptide" evidence="5">
    <location>
        <begin position="1"/>
        <end position="17"/>
    </location>
</feature>
<dbReference type="Proteomes" id="UP001139193">
    <property type="component" value="Unassembled WGS sequence"/>
</dbReference>
<dbReference type="PROSITE" id="PS00194">
    <property type="entry name" value="THIOREDOXIN_1"/>
    <property type="match status" value="1"/>
</dbReference>
<name>A0A9X1VCK1_9BACT</name>
<keyword evidence="8" id="KW-1185">Reference proteome</keyword>
<comment type="caution">
    <text evidence="7">The sequence shown here is derived from an EMBL/GenBank/DDBJ whole genome shotgun (WGS) entry which is preliminary data.</text>
</comment>
<dbReference type="InterPro" id="IPR000866">
    <property type="entry name" value="AhpC/TSA"/>
</dbReference>
<keyword evidence="3" id="KW-1015">Disulfide bond</keyword>
<dbReference type="PROSITE" id="PS51352">
    <property type="entry name" value="THIOREDOXIN_2"/>
    <property type="match status" value="1"/>
</dbReference>
<feature type="domain" description="Thioredoxin" evidence="6">
    <location>
        <begin position="230"/>
        <end position="373"/>
    </location>
</feature>
<feature type="chain" id="PRO_5040884561" evidence="5">
    <location>
        <begin position="18"/>
        <end position="373"/>
    </location>
</feature>
<keyword evidence="5" id="KW-0732">Signal</keyword>
<dbReference type="AlphaFoldDB" id="A0A9X1VCK1"/>
<dbReference type="RefSeq" id="WP_241934516.1">
    <property type="nucleotide sequence ID" value="NZ_JALBGC010000001.1"/>
</dbReference>
<dbReference type="InterPro" id="IPR036249">
    <property type="entry name" value="Thioredoxin-like_sf"/>
</dbReference>
<dbReference type="GO" id="GO:0016209">
    <property type="term" value="F:antioxidant activity"/>
    <property type="evidence" value="ECO:0007669"/>
    <property type="project" value="InterPro"/>
</dbReference>
<evidence type="ECO:0000256" key="4">
    <source>
        <dbReference type="ARBA" id="ARBA00023284"/>
    </source>
</evidence>
<gene>
    <name evidence="7" type="ORF">MON38_02310</name>
</gene>
<reference evidence="7" key="1">
    <citation type="submission" date="2022-03" db="EMBL/GenBank/DDBJ databases">
        <title>Bacterial whole genome sequence for Hymenobacter sp. DH14.</title>
        <authorList>
            <person name="Le V."/>
        </authorList>
    </citation>
    <scope>NUCLEOTIDE SEQUENCE</scope>
    <source>
        <strain evidence="7">DH14</strain>
    </source>
</reference>
<evidence type="ECO:0000256" key="3">
    <source>
        <dbReference type="ARBA" id="ARBA00023157"/>
    </source>
</evidence>
<dbReference type="Pfam" id="PF14289">
    <property type="entry name" value="DUF4369"/>
    <property type="match status" value="1"/>
</dbReference>
<dbReference type="CDD" id="cd02966">
    <property type="entry name" value="TlpA_like_family"/>
    <property type="match status" value="1"/>
</dbReference>
<dbReference type="InterPro" id="IPR050553">
    <property type="entry name" value="Thioredoxin_ResA/DsbE_sf"/>
</dbReference>
<protein>
    <submittedName>
        <fullName evidence="7">AhpC/TSA family protein</fullName>
    </submittedName>
</protein>
<evidence type="ECO:0000256" key="5">
    <source>
        <dbReference type="SAM" id="SignalP"/>
    </source>
</evidence>
<dbReference type="EMBL" id="JALBGC010000001">
    <property type="protein sequence ID" value="MCI1186237.1"/>
    <property type="molecule type" value="Genomic_DNA"/>
</dbReference>
<dbReference type="SUPFAM" id="SSF52833">
    <property type="entry name" value="Thioredoxin-like"/>
    <property type="match status" value="1"/>
</dbReference>
<organism evidence="7 8">
    <name type="scientific">Hymenobacter cyanobacteriorum</name>
    <dbReference type="NCBI Taxonomy" id="2926463"/>
    <lineage>
        <taxon>Bacteria</taxon>
        <taxon>Pseudomonadati</taxon>
        <taxon>Bacteroidota</taxon>
        <taxon>Cytophagia</taxon>
        <taxon>Cytophagales</taxon>
        <taxon>Hymenobacteraceae</taxon>
        <taxon>Hymenobacter</taxon>
    </lineage>
</organism>
<evidence type="ECO:0000313" key="7">
    <source>
        <dbReference type="EMBL" id="MCI1186237.1"/>
    </source>
</evidence>
<dbReference type="InterPro" id="IPR017937">
    <property type="entry name" value="Thioredoxin_CS"/>
</dbReference>
<accession>A0A9X1VCK1</accession>
<dbReference type="PANTHER" id="PTHR42852">
    <property type="entry name" value="THIOL:DISULFIDE INTERCHANGE PROTEIN DSBE"/>
    <property type="match status" value="1"/>
</dbReference>
<dbReference type="Gene3D" id="3.40.30.10">
    <property type="entry name" value="Glutaredoxin"/>
    <property type="match status" value="1"/>
</dbReference>
<keyword evidence="2" id="KW-0201">Cytochrome c-type biogenesis</keyword>
<proteinExistence type="predicted"/>
<comment type="subcellular location">
    <subcellularLocation>
        <location evidence="1">Cell envelope</location>
    </subcellularLocation>
</comment>
<dbReference type="InterPro" id="IPR025380">
    <property type="entry name" value="DUF4369"/>
</dbReference>
<evidence type="ECO:0000313" key="8">
    <source>
        <dbReference type="Proteomes" id="UP001139193"/>
    </source>
</evidence>
<dbReference type="GO" id="GO:0017004">
    <property type="term" value="P:cytochrome complex assembly"/>
    <property type="evidence" value="ECO:0007669"/>
    <property type="project" value="UniProtKB-KW"/>
</dbReference>
<dbReference type="GO" id="GO:0016491">
    <property type="term" value="F:oxidoreductase activity"/>
    <property type="evidence" value="ECO:0007669"/>
    <property type="project" value="InterPro"/>
</dbReference>
<sequence length="373" mass="40907">MKSFLYGALLLPALAQAQTENYVVQGTVRNQSTVTKAYLSYAFNQQWRTDSAVVQNGHFAFRGTLPEPVRASIAFGHNGQSKQKSQDLRHRLFYLEAGTLELSTPDSATKVVIVRGTPTNTQDAQLGAALQPLQDRANALARAAQAQPEATRPDNTKALAALAAAQDKIRTDFIKAHPDSPYSLFVLFDLLLNTPEVAAYAPLYPGLSANLRNTPRGKRIGEQIKRLQKVAVGNMAPDFTQNTPDNVPVTLSSLRGKYVLIDFWASWCGPCRAENPNVIKAYNAFKDKNFTILGVSLDDQKTRDAWVRAIKTDGLTWTQVSDLQAFNNAAARAYDVTGVPQNFLLDPQGKIVAINLRGEELQSTLAKMLSSTN</sequence>
<evidence type="ECO:0000256" key="2">
    <source>
        <dbReference type="ARBA" id="ARBA00022748"/>
    </source>
</evidence>
<dbReference type="PANTHER" id="PTHR42852:SF6">
    <property type="entry name" value="THIOL:DISULFIDE INTERCHANGE PROTEIN DSBE"/>
    <property type="match status" value="1"/>
</dbReference>
<dbReference type="GO" id="GO:0030313">
    <property type="term" value="C:cell envelope"/>
    <property type="evidence" value="ECO:0007669"/>
    <property type="project" value="UniProtKB-SubCell"/>
</dbReference>
<evidence type="ECO:0000259" key="6">
    <source>
        <dbReference type="PROSITE" id="PS51352"/>
    </source>
</evidence>
<dbReference type="InterPro" id="IPR013766">
    <property type="entry name" value="Thioredoxin_domain"/>
</dbReference>